<dbReference type="InterPro" id="IPR000109">
    <property type="entry name" value="POT_fam"/>
</dbReference>
<keyword evidence="5" id="KW-0732">Signal</keyword>
<keyword evidence="2" id="KW-0812">Transmembrane</keyword>
<keyword evidence="7" id="KW-1185">Reference proteome</keyword>
<evidence type="ECO:0000256" key="2">
    <source>
        <dbReference type="ARBA" id="ARBA00022692"/>
    </source>
</evidence>
<keyword evidence="4" id="KW-0472">Membrane</keyword>
<gene>
    <name evidence="6" type="primary">Slc15a1_0</name>
    <name evidence="6" type="ORF">OREMEL_R13794</name>
</gene>
<evidence type="ECO:0000256" key="1">
    <source>
        <dbReference type="ARBA" id="ARBA00004141"/>
    </source>
</evidence>
<comment type="subcellular location">
    <subcellularLocation>
        <location evidence="1">Membrane</location>
        <topology evidence="1">Multi-pass membrane protein</topology>
    </subcellularLocation>
</comment>
<dbReference type="GO" id="GO:0016020">
    <property type="term" value="C:membrane"/>
    <property type="evidence" value="ECO:0007669"/>
    <property type="project" value="UniProtKB-SubCell"/>
</dbReference>
<feature type="non-terminal residue" evidence="6">
    <location>
        <position position="101"/>
    </location>
</feature>
<comment type="caution">
    <text evidence="6">The sequence shown here is derived from an EMBL/GenBank/DDBJ whole genome shotgun (WGS) entry which is preliminary data.</text>
</comment>
<evidence type="ECO:0000256" key="5">
    <source>
        <dbReference type="SAM" id="SignalP"/>
    </source>
</evidence>
<reference evidence="6 7" key="1">
    <citation type="submission" date="2019-09" db="EMBL/GenBank/DDBJ databases">
        <title>Bird 10,000 Genomes (B10K) Project - Family phase.</title>
        <authorList>
            <person name="Zhang G."/>
        </authorList>
    </citation>
    <scope>NUCLEOTIDE SEQUENCE [LARGE SCALE GENOMIC DNA]</scope>
    <source>
        <strain evidence="6">OUT-0002</strain>
    </source>
</reference>
<dbReference type="AlphaFoldDB" id="A0A7L3NMJ5"/>
<dbReference type="Proteomes" id="UP000579904">
    <property type="component" value="Unassembled WGS sequence"/>
</dbReference>
<organism evidence="6 7">
    <name type="scientific">Oreotrochilus melanogaster</name>
    <dbReference type="NCBI Taxonomy" id="689266"/>
    <lineage>
        <taxon>Eukaryota</taxon>
        <taxon>Metazoa</taxon>
        <taxon>Chordata</taxon>
        <taxon>Craniata</taxon>
        <taxon>Vertebrata</taxon>
        <taxon>Euteleostomi</taxon>
        <taxon>Archelosauria</taxon>
        <taxon>Archosauria</taxon>
        <taxon>Dinosauria</taxon>
        <taxon>Saurischia</taxon>
        <taxon>Theropoda</taxon>
        <taxon>Coelurosauria</taxon>
        <taxon>Aves</taxon>
        <taxon>Neognathae</taxon>
        <taxon>Neoaves</taxon>
        <taxon>Strisores</taxon>
        <taxon>Apodiformes</taxon>
        <taxon>Trochilidae</taxon>
        <taxon>Oreotrochilus</taxon>
    </lineage>
</organism>
<proteinExistence type="predicted"/>
<accession>A0A7L3NMJ5</accession>
<feature type="non-terminal residue" evidence="6">
    <location>
        <position position="1"/>
    </location>
</feature>
<sequence>ILASLAFVAAALLQVQVDKTLPVFPADGQSQIKILNLGADKAAVKFGSQVADVTVAPMNSTDYMTFETSQLQSVSITSGGNSQSKAFNYLSGNRHTLLVKN</sequence>
<feature type="chain" id="PRO_5029885096" evidence="5">
    <location>
        <begin position="21"/>
        <end position="101"/>
    </location>
</feature>
<dbReference type="EMBL" id="VZUB01040541">
    <property type="protein sequence ID" value="NXU80139.1"/>
    <property type="molecule type" value="Genomic_DNA"/>
</dbReference>
<dbReference type="GO" id="GO:0022857">
    <property type="term" value="F:transmembrane transporter activity"/>
    <property type="evidence" value="ECO:0007669"/>
    <property type="project" value="InterPro"/>
</dbReference>
<evidence type="ECO:0000313" key="6">
    <source>
        <dbReference type="EMBL" id="NXU80139.1"/>
    </source>
</evidence>
<dbReference type="OrthoDB" id="205993at2759"/>
<name>A0A7L3NMJ5_9AVES</name>
<evidence type="ECO:0000256" key="3">
    <source>
        <dbReference type="ARBA" id="ARBA00022989"/>
    </source>
</evidence>
<protein>
    <submittedName>
        <fullName evidence="6">S15A1 protein</fullName>
    </submittedName>
</protein>
<evidence type="ECO:0000313" key="7">
    <source>
        <dbReference type="Proteomes" id="UP000579904"/>
    </source>
</evidence>
<feature type="signal peptide" evidence="5">
    <location>
        <begin position="1"/>
        <end position="20"/>
    </location>
</feature>
<dbReference type="Pfam" id="PF00854">
    <property type="entry name" value="PTR2"/>
    <property type="match status" value="1"/>
</dbReference>
<keyword evidence="3" id="KW-1133">Transmembrane helix</keyword>
<evidence type="ECO:0000256" key="4">
    <source>
        <dbReference type="ARBA" id="ARBA00023136"/>
    </source>
</evidence>